<dbReference type="PANTHER" id="PTHR35788:SF1">
    <property type="entry name" value="EXPORTED PROTEIN"/>
    <property type="match status" value="1"/>
</dbReference>
<dbReference type="PANTHER" id="PTHR35788">
    <property type="entry name" value="EXPORTED PROTEIN-RELATED"/>
    <property type="match status" value="1"/>
</dbReference>
<dbReference type="InterPro" id="IPR007391">
    <property type="entry name" value="Vancomycin_resist_VanW"/>
</dbReference>
<dbReference type="Proteomes" id="UP000005387">
    <property type="component" value="Unassembled WGS sequence"/>
</dbReference>
<dbReference type="Pfam" id="PF04294">
    <property type="entry name" value="VanW"/>
    <property type="match status" value="1"/>
</dbReference>
<dbReference type="OrthoDB" id="9813301at2"/>
<feature type="compositionally biased region" description="Basic and acidic residues" evidence="1">
    <location>
        <begin position="300"/>
        <end position="314"/>
    </location>
</feature>
<keyword evidence="3" id="KW-1185">Reference proteome</keyword>
<dbReference type="EMBL" id="AEDD01000009">
    <property type="protein sequence ID" value="EFM09953.1"/>
    <property type="molecule type" value="Genomic_DNA"/>
</dbReference>
<dbReference type="STRING" id="717606.PaecuDRAFT_3456"/>
<feature type="region of interest" description="Disordered" evidence="1">
    <location>
        <begin position="292"/>
        <end position="314"/>
    </location>
</feature>
<protein>
    <submittedName>
        <fullName evidence="2">VanW family protein</fullName>
    </submittedName>
</protein>
<evidence type="ECO:0000256" key="1">
    <source>
        <dbReference type="SAM" id="MobiDB-lite"/>
    </source>
</evidence>
<reference evidence="2 3" key="1">
    <citation type="submission" date="2010-07" db="EMBL/GenBank/DDBJ databases">
        <title>The draft genome of Paenibacillus curdlanolyticus YK9.</title>
        <authorList>
            <consortium name="US DOE Joint Genome Institute (JGI-PGF)"/>
            <person name="Lucas S."/>
            <person name="Copeland A."/>
            <person name="Lapidus A."/>
            <person name="Cheng J.-F."/>
            <person name="Bruce D."/>
            <person name="Goodwin L."/>
            <person name="Pitluck S."/>
            <person name="Land M.L."/>
            <person name="Hauser L."/>
            <person name="Chang Y.-J."/>
            <person name="Jeffries C."/>
            <person name="Anderson I.J."/>
            <person name="Johnson E."/>
            <person name="Loganathan U."/>
            <person name="Mulhopadhyay B."/>
            <person name="Kyrpides N."/>
            <person name="Woyke T.J."/>
        </authorList>
    </citation>
    <scope>NUCLEOTIDE SEQUENCE [LARGE SCALE GENOMIC DNA]</scope>
    <source>
        <strain evidence="2 3">YK9</strain>
    </source>
</reference>
<dbReference type="RefSeq" id="WP_006039444.1">
    <property type="nucleotide sequence ID" value="NZ_AEDD01000009.1"/>
</dbReference>
<organism evidence="2 3">
    <name type="scientific">Paenibacillus curdlanolyticus YK9</name>
    <dbReference type="NCBI Taxonomy" id="717606"/>
    <lineage>
        <taxon>Bacteria</taxon>
        <taxon>Bacillati</taxon>
        <taxon>Bacillota</taxon>
        <taxon>Bacilli</taxon>
        <taxon>Bacillales</taxon>
        <taxon>Paenibacillaceae</taxon>
        <taxon>Paenibacillus</taxon>
    </lineage>
</organism>
<name>E0ICR7_9BACL</name>
<gene>
    <name evidence="2" type="ORF">PaecuDRAFT_3456</name>
</gene>
<accession>E0ICR7</accession>
<dbReference type="eggNOG" id="COG2720">
    <property type="taxonomic scope" value="Bacteria"/>
</dbReference>
<evidence type="ECO:0000313" key="3">
    <source>
        <dbReference type="Proteomes" id="UP000005387"/>
    </source>
</evidence>
<dbReference type="InterPro" id="IPR052913">
    <property type="entry name" value="Glycopeptide_resist_protein"/>
</dbReference>
<sequence length="314" mass="35410">MVLKWMVAALLFTLPALPNQLPERLIVTHEGQQLAELDRAKYTVPIPGIPVADEARFRKLMIELERSTNRPAMNAGLNGYGGITQEKIGKKLDRNRFTEQFYRFMIEGGDNHIELPQQSIYPKVDSELISVIREKRIGYYTTYYNSRNANRSHNIALAAKAINNTVVFPGESFSFNEVVGMRTVDKGYKSAPVIVRGEVSEGIGGGICQISSTLFNAVDRAGIRIIQRYSHSRNVPYVPPGRDATVSWYGPDFVFHNQYNQPILIRSYANVGTVHIEIYSSELVHFKPKEVPHASQQLPEEVKAERGVHRHSAD</sequence>
<dbReference type="AlphaFoldDB" id="E0ICR7"/>
<evidence type="ECO:0000313" key="2">
    <source>
        <dbReference type="EMBL" id="EFM09953.1"/>
    </source>
</evidence>
<proteinExistence type="predicted"/>